<evidence type="ECO:0000313" key="2">
    <source>
        <dbReference type="EMBL" id="AJL35008.1"/>
    </source>
</evidence>
<feature type="transmembrane region" description="Helical" evidence="1">
    <location>
        <begin position="151"/>
        <end position="169"/>
    </location>
</feature>
<feature type="transmembrane region" description="Helical" evidence="1">
    <location>
        <begin position="189"/>
        <end position="208"/>
    </location>
</feature>
<keyword evidence="1" id="KW-0812">Transmembrane</keyword>
<dbReference type="InterPro" id="IPR003744">
    <property type="entry name" value="YhhQ"/>
</dbReference>
<feature type="transmembrane region" description="Helical" evidence="1">
    <location>
        <begin position="115"/>
        <end position="139"/>
    </location>
</feature>
<feature type="transmembrane region" description="Helical" evidence="1">
    <location>
        <begin position="220"/>
        <end position="246"/>
    </location>
</feature>
<protein>
    <recommendedName>
        <fullName evidence="3">Q precursor transporter</fullName>
    </recommendedName>
</protein>
<keyword evidence="1" id="KW-1133">Transmembrane helix</keyword>
<reference evidence="2" key="1">
    <citation type="submission" date="2013-07" db="EMBL/GenBank/DDBJ databases">
        <title>Complete sequence of a native Burkholderia pseudomallei plasmid.</title>
        <authorList>
            <person name="Stone J.K."/>
            <person name="Bollig M.C."/>
            <person name="Gibbons H.S."/>
            <person name="Mayo M."/>
            <person name="Currie B.J."/>
            <person name="Keim P."/>
            <person name="Tuanyok A."/>
        </authorList>
    </citation>
    <scope>NUCLEOTIDE SEQUENCE</scope>
    <source>
        <strain evidence="2">MSHR1950</strain>
        <plasmid evidence="2">pBPSE01</plasmid>
    </source>
</reference>
<feature type="transmembrane region" description="Helical" evidence="1">
    <location>
        <begin position="252"/>
        <end position="275"/>
    </location>
</feature>
<dbReference type="EMBL" id="KF418775">
    <property type="protein sequence ID" value="AJL35008.1"/>
    <property type="molecule type" value="Genomic_DNA"/>
</dbReference>
<evidence type="ECO:0000256" key="1">
    <source>
        <dbReference type="SAM" id="Phobius"/>
    </source>
</evidence>
<dbReference type="AlphaFoldDB" id="A0A0C5BF26"/>
<feature type="transmembrane region" description="Helical" evidence="1">
    <location>
        <begin position="82"/>
        <end position="103"/>
    </location>
</feature>
<gene>
    <name evidence="2" type="ORF">pBPS125</name>
</gene>
<keyword evidence="2" id="KW-0614">Plasmid</keyword>
<dbReference type="Pfam" id="PF02592">
    <property type="entry name" value="Vut_1"/>
    <property type="match status" value="1"/>
</dbReference>
<geneLocation type="plasmid" evidence="2">
    <name>pBPSE01</name>
</geneLocation>
<dbReference type="PANTHER" id="PTHR34300:SF2">
    <property type="entry name" value="QUEUOSINE PRECURSOR TRANSPORTER-RELATED"/>
    <property type="match status" value="1"/>
</dbReference>
<accession>A0A0C5BF26</accession>
<proteinExistence type="predicted"/>
<evidence type="ECO:0008006" key="3">
    <source>
        <dbReference type="Google" id="ProtNLM"/>
    </source>
</evidence>
<sequence length="300" mass="32914">MSMVNSIPTCQVEAIFPKDGEKRLSLARVRVNDTGVSLKLPVGELLEAAWIEKFSVNDVALLATVNANDVRIQNITERKPHFPYAIIYLTTLFSVMLITTNLIGDSISTINLPFLPGYSVLFPTALVVFPLTYCFGACITETYGFVVSRHVIWGSFLVNILVIAIILSLEKAGLLEGSILAVSQQMMRALGASAVGYFAGELSNSLMVSRLKVLLKGRALIFRFIAANAVGAVLDSVLFGTLLFYGTVSTDVLVKIIFAQITIKILYEVIFSVLFSRIVVWIKARDGVDYFDYKVSFTGS</sequence>
<dbReference type="PANTHER" id="PTHR34300">
    <property type="entry name" value="QUEUOSINE PRECURSOR TRANSPORTER-RELATED"/>
    <property type="match status" value="1"/>
</dbReference>
<keyword evidence="1" id="KW-0472">Membrane</keyword>
<organism evidence="2">
    <name type="scientific">Burkholderia pseudomallei</name>
    <name type="common">Pseudomonas pseudomallei</name>
    <dbReference type="NCBI Taxonomy" id="28450"/>
    <lineage>
        <taxon>Bacteria</taxon>
        <taxon>Pseudomonadati</taxon>
        <taxon>Pseudomonadota</taxon>
        <taxon>Betaproteobacteria</taxon>
        <taxon>Burkholderiales</taxon>
        <taxon>Burkholderiaceae</taxon>
        <taxon>Burkholderia</taxon>
        <taxon>pseudomallei group</taxon>
    </lineage>
</organism>
<name>A0A0C5BF26_BURPE</name>